<sequence length="172" mass="19888">MCHYRILKVNRPIKKSGRILLLKEHIFDMIMNEPYFSVLISDDRKESGVSKSYYYSLLKDLRKLKLMEDNALAFKVILSYRYEANCIKLIPDKIVFVSNGKIEVTMKLDERANCLSCSLMAECVYGLKLLRNEIKVKVPSSVTDPHSRWINTILGIIEDIKKAERDAEIIIG</sequence>
<reference evidence="9 10" key="2">
    <citation type="journal article" date="2015" name="Genome Announc.">
        <title>Complete Genome Sequences of Evolved Arsenate-Resistant Metallosphaera sedula Strains.</title>
        <authorList>
            <person name="Ai C."/>
            <person name="McCarthy S."/>
            <person name="Schackwitz W."/>
            <person name="Martin J."/>
            <person name="Lipzen A."/>
            <person name="Blum P."/>
        </authorList>
    </citation>
    <scope>NUCLEOTIDE SEQUENCE [LARGE SCALE GENOMIC DNA]</scope>
    <source>
        <strain evidence="4 10">ARS120-1</strain>
        <strain evidence="5 9">ARS120-2</strain>
        <strain evidence="2 12">ARS50-1</strain>
        <strain evidence="3 11">ARS50-2</strain>
    </source>
</reference>
<dbReference type="Proteomes" id="UP000062475">
    <property type="component" value="Chromosome"/>
</dbReference>
<dbReference type="Proteomes" id="UP000029084">
    <property type="component" value="Chromosome"/>
</dbReference>
<dbReference type="EMBL" id="CP012173">
    <property type="protein sequence ID" value="AKV75860.1"/>
    <property type="molecule type" value="Genomic_DNA"/>
</dbReference>
<evidence type="ECO:0000313" key="5">
    <source>
        <dbReference type="EMBL" id="AKV80354.1"/>
    </source>
</evidence>
<dbReference type="OrthoDB" id="33325at2157"/>
<evidence type="ECO:0000313" key="3">
    <source>
        <dbReference type="EMBL" id="AKV75860.1"/>
    </source>
</evidence>
<dbReference type="EMBL" id="CP012175">
    <property type="protein sequence ID" value="AKV80354.1"/>
    <property type="molecule type" value="Genomic_DNA"/>
</dbReference>
<gene>
    <name evidence="1" type="ORF">HA72_0481</name>
    <name evidence="2" type="ORF">MsedA_0495</name>
    <name evidence="3" type="ORF">MsedB_0495</name>
    <name evidence="4" type="ORF">MsedC_0494</name>
    <name evidence="5" type="ORF">MsedD_0495</name>
    <name evidence="6" type="ORF">MsedE_0495</name>
</gene>
<dbReference type="Proteomes" id="UP000062398">
    <property type="component" value="Chromosome"/>
</dbReference>
<accession>A0A088E5N7</accession>
<evidence type="ECO:0000313" key="8">
    <source>
        <dbReference type="Proteomes" id="UP000056255"/>
    </source>
</evidence>
<dbReference type="PATRIC" id="fig|43687.5.peg.495"/>
<dbReference type="EMBL" id="CP012172">
    <property type="protein sequence ID" value="AKV73619.1"/>
    <property type="molecule type" value="Genomic_DNA"/>
</dbReference>
<organism evidence="1 7">
    <name type="scientific">Metallosphaera sedula</name>
    <dbReference type="NCBI Taxonomy" id="43687"/>
    <lineage>
        <taxon>Archaea</taxon>
        <taxon>Thermoproteota</taxon>
        <taxon>Thermoprotei</taxon>
        <taxon>Sulfolobales</taxon>
        <taxon>Sulfolobaceae</taxon>
        <taxon>Metallosphaera</taxon>
    </lineage>
</organism>
<dbReference type="EMBL" id="CP012176">
    <property type="protein sequence ID" value="AKV82600.1"/>
    <property type="molecule type" value="Genomic_DNA"/>
</dbReference>
<dbReference type="EMBL" id="CP008822">
    <property type="protein sequence ID" value="AIM26645.1"/>
    <property type="molecule type" value="Genomic_DNA"/>
</dbReference>
<proteinExistence type="predicted"/>
<evidence type="ECO:0000313" key="12">
    <source>
        <dbReference type="Proteomes" id="UP000068832"/>
    </source>
</evidence>
<dbReference type="EMBL" id="CP012174">
    <property type="protein sequence ID" value="AKV78109.1"/>
    <property type="molecule type" value="Genomic_DNA"/>
</dbReference>
<evidence type="ECO:0000313" key="4">
    <source>
        <dbReference type="EMBL" id="AKV78109.1"/>
    </source>
</evidence>
<evidence type="ECO:0000313" key="6">
    <source>
        <dbReference type="EMBL" id="AKV82600.1"/>
    </source>
</evidence>
<dbReference type="Proteomes" id="UP000056255">
    <property type="component" value="Chromosome"/>
</dbReference>
<evidence type="ECO:0000313" key="7">
    <source>
        <dbReference type="Proteomes" id="UP000029084"/>
    </source>
</evidence>
<dbReference type="AlphaFoldDB" id="A0A088E5N7"/>
<dbReference type="GeneID" id="91754931"/>
<name>A0A088E5N7_9CREN</name>
<evidence type="ECO:0000313" key="1">
    <source>
        <dbReference type="EMBL" id="AIM26645.1"/>
    </source>
</evidence>
<reference evidence="6 8" key="3">
    <citation type="submission" date="2015-07" db="EMBL/GenBank/DDBJ databases">
        <title>Physiological, transcriptional responses and genome re-sequencing of acid resistant extremely thermoacidophilic Metallosphaera sedula SARC-M1.</title>
        <authorList>
            <person name="Ai C."/>
            <person name="McCarthy S."/>
            <person name="Eckrich V."/>
            <person name="Rudrappa D."/>
            <person name="Qiu G."/>
            <person name="Blum P."/>
        </authorList>
    </citation>
    <scope>NUCLEOTIDE SEQUENCE [LARGE SCALE GENOMIC DNA]</scope>
    <source>
        <strain evidence="6 8">SARC-M1</strain>
    </source>
</reference>
<evidence type="ECO:0000313" key="2">
    <source>
        <dbReference type="EMBL" id="AKV73619.1"/>
    </source>
</evidence>
<dbReference type="RefSeq" id="WP_012020446.1">
    <property type="nucleotide sequence ID" value="NZ_AP019770.1"/>
</dbReference>
<reference evidence="1 7" key="1">
    <citation type="journal article" date="2014" name="J. Bacteriol.">
        <title>Role of an Archaeal PitA Transporter in the Copper and Arsenic Resistance of Metallosphaera sedula, an Extreme Thermoacidophile.</title>
        <authorList>
            <person name="McCarthy S."/>
            <person name="Ai C."/>
            <person name="Wheaton G."/>
            <person name="Tevatia R."/>
            <person name="Eckrich V."/>
            <person name="Kelly R."/>
            <person name="Blum P."/>
        </authorList>
    </citation>
    <scope>NUCLEOTIDE SEQUENCE [LARGE SCALE GENOMIC DNA]</scope>
    <source>
        <strain evidence="1 7">CuR1</strain>
    </source>
</reference>
<evidence type="ECO:0000313" key="10">
    <source>
        <dbReference type="Proteomes" id="UP000062398"/>
    </source>
</evidence>
<evidence type="ECO:0000313" key="9">
    <source>
        <dbReference type="Proteomes" id="UP000061362"/>
    </source>
</evidence>
<protein>
    <submittedName>
        <fullName evidence="1">Uncharacterized protein</fullName>
    </submittedName>
</protein>
<evidence type="ECO:0000313" key="11">
    <source>
        <dbReference type="Proteomes" id="UP000062475"/>
    </source>
</evidence>
<dbReference type="Proteomes" id="UP000068832">
    <property type="component" value="Chromosome"/>
</dbReference>
<dbReference type="Proteomes" id="UP000061362">
    <property type="component" value="Chromosome"/>
</dbReference>